<proteinExistence type="predicted"/>
<organism evidence="1 2">
    <name type="scientific">Halteria grandinella</name>
    <dbReference type="NCBI Taxonomy" id="5974"/>
    <lineage>
        <taxon>Eukaryota</taxon>
        <taxon>Sar</taxon>
        <taxon>Alveolata</taxon>
        <taxon>Ciliophora</taxon>
        <taxon>Intramacronucleata</taxon>
        <taxon>Spirotrichea</taxon>
        <taxon>Stichotrichia</taxon>
        <taxon>Sporadotrichida</taxon>
        <taxon>Halteriidae</taxon>
        <taxon>Halteria</taxon>
    </lineage>
</organism>
<dbReference type="AlphaFoldDB" id="A0A8J8NYL6"/>
<dbReference type="Proteomes" id="UP000785679">
    <property type="component" value="Unassembled WGS sequence"/>
</dbReference>
<gene>
    <name evidence="1" type="ORF">FGO68_gene15779</name>
</gene>
<dbReference type="EMBL" id="RRYP01004765">
    <property type="protein sequence ID" value="TNV82599.1"/>
    <property type="molecule type" value="Genomic_DNA"/>
</dbReference>
<keyword evidence="2" id="KW-1185">Reference proteome</keyword>
<name>A0A8J8NYL6_HALGN</name>
<evidence type="ECO:0000313" key="1">
    <source>
        <dbReference type="EMBL" id="TNV82599.1"/>
    </source>
</evidence>
<comment type="caution">
    <text evidence="1">The sequence shown here is derived from an EMBL/GenBank/DDBJ whole genome shotgun (WGS) entry which is preliminary data.</text>
</comment>
<evidence type="ECO:0000313" key="2">
    <source>
        <dbReference type="Proteomes" id="UP000785679"/>
    </source>
</evidence>
<protein>
    <submittedName>
        <fullName evidence="1">Uncharacterized protein</fullName>
    </submittedName>
</protein>
<sequence length="80" mass="9384">MYEGLGQREMHQFFEVSLSEVEYLQKVYCSHQIHLYTLASLCHRHPMIISYYLNANCSYDYYSTGQTPSSPCENPQLPIQ</sequence>
<accession>A0A8J8NYL6</accession>
<reference evidence="1" key="1">
    <citation type="submission" date="2019-06" db="EMBL/GenBank/DDBJ databases">
        <authorList>
            <person name="Zheng W."/>
        </authorList>
    </citation>
    <scope>NUCLEOTIDE SEQUENCE</scope>
    <source>
        <strain evidence="1">QDHG01</strain>
    </source>
</reference>